<evidence type="ECO:0000256" key="4">
    <source>
        <dbReference type="ARBA" id="ARBA00013457"/>
    </source>
</evidence>
<dbReference type="Proteomes" id="UP001597519">
    <property type="component" value="Unassembled WGS sequence"/>
</dbReference>
<evidence type="ECO:0000313" key="12">
    <source>
        <dbReference type="EMBL" id="MFD2830094.1"/>
    </source>
</evidence>
<dbReference type="PANTHER" id="PTHR42747:SF3">
    <property type="entry name" value="NITRONATE MONOOXYGENASE-RELATED"/>
    <property type="match status" value="1"/>
</dbReference>
<comment type="function">
    <text evidence="2">Nitronate monooxygenase that uses molecular oxygen to catalyze the oxidative denitrification of alkyl nitronates. Acts on propionate 3-nitronate (P3N), the presumed physiological substrate. Probably functions in the detoxification of P3N, a metabolic poison produced by plants and fungi as a defense mechanism.</text>
</comment>
<dbReference type="RefSeq" id="WP_377772694.1">
    <property type="nucleotide sequence ID" value="NZ_JBHUOQ010000001.1"/>
</dbReference>
<evidence type="ECO:0000256" key="5">
    <source>
        <dbReference type="ARBA" id="ARBA00022575"/>
    </source>
</evidence>
<dbReference type="Pfam" id="PF03060">
    <property type="entry name" value="NMO"/>
    <property type="match status" value="1"/>
</dbReference>
<dbReference type="CDD" id="cd04730">
    <property type="entry name" value="NPD_like"/>
    <property type="match status" value="1"/>
</dbReference>
<keyword evidence="8 12" id="KW-0560">Oxidoreductase</keyword>
<dbReference type="SUPFAM" id="SSF51412">
    <property type="entry name" value="Inosine monophosphate dehydrogenase (IMPDH)"/>
    <property type="match status" value="1"/>
</dbReference>
<dbReference type="PANTHER" id="PTHR42747">
    <property type="entry name" value="NITRONATE MONOOXYGENASE-RELATED"/>
    <property type="match status" value="1"/>
</dbReference>
<dbReference type="InterPro" id="IPR013785">
    <property type="entry name" value="Aldolase_TIM"/>
</dbReference>
<keyword evidence="6" id="KW-0285">Flavoprotein</keyword>
<proteinExistence type="inferred from homology"/>
<evidence type="ECO:0000256" key="10">
    <source>
        <dbReference type="ARBA" id="ARBA00031155"/>
    </source>
</evidence>
<comment type="catalytic activity">
    <reaction evidence="11">
        <text>3 propionate 3-nitronate + 3 O2 + H2O = 3 3-oxopropanoate + 2 nitrate + nitrite + H2O2 + 3 H(+)</text>
        <dbReference type="Rhea" id="RHEA:57332"/>
        <dbReference type="ChEBI" id="CHEBI:15377"/>
        <dbReference type="ChEBI" id="CHEBI:15378"/>
        <dbReference type="ChEBI" id="CHEBI:15379"/>
        <dbReference type="ChEBI" id="CHEBI:16240"/>
        <dbReference type="ChEBI" id="CHEBI:16301"/>
        <dbReference type="ChEBI" id="CHEBI:17632"/>
        <dbReference type="ChEBI" id="CHEBI:33190"/>
        <dbReference type="ChEBI" id="CHEBI:136067"/>
    </reaction>
</comment>
<dbReference type="InterPro" id="IPR004136">
    <property type="entry name" value="NMO"/>
</dbReference>
<dbReference type="Gene3D" id="3.20.20.70">
    <property type="entry name" value="Aldolase class I"/>
    <property type="match status" value="1"/>
</dbReference>
<keyword evidence="9" id="KW-0503">Monooxygenase</keyword>
<evidence type="ECO:0000256" key="11">
    <source>
        <dbReference type="ARBA" id="ARBA00049401"/>
    </source>
</evidence>
<evidence type="ECO:0000256" key="3">
    <source>
        <dbReference type="ARBA" id="ARBA00009881"/>
    </source>
</evidence>
<organism evidence="12 13">
    <name type="scientific">Corticicoccus populi</name>
    <dbReference type="NCBI Taxonomy" id="1812821"/>
    <lineage>
        <taxon>Bacteria</taxon>
        <taxon>Bacillati</taxon>
        <taxon>Bacillota</taxon>
        <taxon>Bacilli</taxon>
        <taxon>Bacillales</taxon>
        <taxon>Staphylococcaceae</taxon>
        <taxon>Corticicoccus</taxon>
    </lineage>
</organism>
<evidence type="ECO:0000313" key="13">
    <source>
        <dbReference type="Proteomes" id="UP001597519"/>
    </source>
</evidence>
<name>A0ABW5WXK7_9STAP</name>
<keyword evidence="7" id="KW-0288">FMN</keyword>
<accession>A0ABW5WXK7</accession>
<gene>
    <name evidence="12" type="ORF">ACFSX4_06385</name>
</gene>
<reference evidence="13" key="1">
    <citation type="journal article" date="2019" name="Int. J. Syst. Evol. Microbiol.">
        <title>The Global Catalogue of Microorganisms (GCM) 10K type strain sequencing project: providing services to taxonomists for standard genome sequencing and annotation.</title>
        <authorList>
            <consortium name="The Broad Institute Genomics Platform"/>
            <consortium name="The Broad Institute Genome Sequencing Center for Infectious Disease"/>
            <person name="Wu L."/>
            <person name="Ma J."/>
        </authorList>
    </citation>
    <scope>NUCLEOTIDE SEQUENCE [LARGE SCALE GENOMIC DNA]</scope>
    <source>
        <strain evidence="13">KCTC 33575</strain>
    </source>
</reference>
<evidence type="ECO:0000256" key="9">
    <source>
        <dbReference type="ARBA" id="ARBA00023033"/>
    </source>
</evidence>
<evidence type="ECO:0000256" key="2">
    <source>
        <dbReference type="ARBA" id="ARBA00003535"/>
    </source>
</evidence>
<dbReference type="EMBL" id="JBHUOQ010000001">
    <property type="protein sequence ID" value="MFD2830094.1"/>
    <property type="molecule type" value="Genomic_DNA"/>
</dbReference>
<evidence type="ECO:0000256" key="6">
    <source>
        <dbReference type="ARBA" id="ARBA00022630"/>
    </source>
</evidence>
<keyword evidence="5" id="KW-0216">Detoxification</keyword>
<comment type="cofactor">
    <cofactor evidence="1">
        <name>FMN</name>
        <dbReference type="ChEBI" id="CHEBI:58210"/>
    </cofactor>
</comment>
<evidence type="ECO:0000256" key="8">
    <source>
        <dbReference type="ARBA" id="ARBA00023002"/>
    </source>
</evidence>
<sequence length="347" mass="37526">MDEKLLGSKYDLIQAPMAGVTTPKLVINVIKAGGFGMLAAGDVKPQVLERWIDEVKNETTQSFGVNFFVPRRFSVTDEEFKQAAKLFRPLYDSAGIRMDLNTPAVYEDVEKNFFNQVKTALNKGIKVFSFIFGVPPESVREDIKNAGGTIIATATTADEAAVLEECGADIIVAQGKAAGGHRGSFLKSVRDSFVETYDLVAQIKEDSQLPVIAAGGIMTGVDIKKLMTISDGVQLGTAFIPCAESGASNIHKETVLSGKGETKLTTAFTGREARAVRNKIMDEIENINAVVEYPVQRGLTGGLQQYGKDMHKKEYAMMLAGENFTESRNLTVGELIKVLVDEAGGSL</sequence>
<protein>
    <recommendedName>
        <fullName evidence="4">Probable nitronate monooxygenase</fullName>
    </recommendedName>
    <alternativeName>
        <fullName evidence="10">Propionate 3-nitronate monooxygenase</fullName>
    </alternativeName>
</protein>
<comment type="caution">
    <text evidence="12">The sequence shown here is derived from an EMBL/GenBank/DDBJ whole genome shotgun (WGS) entry which is preliminary data.</text>
</comment>
<keyword evidence="13" id="KW-1185">Reference proteome</keyword>
<comment type="similarity">
    <text evidence="3">Belongs to the nitronate monooxygenase family. NMO class I subfamily.</text>
</comment>
<evidence type="ECO:0000256" key="7">
    <source>
        <dbReference type="ARBA" id="ARBA00022643"/>
    </source>
</evidence>
<evidence type="ECO:0000256" key="1">
    <source>
        <dbReference type="ARBA" id="ARBA00001917"/>
    </source>
</evidence>
<dbReference type="GO" id="GO:0016491">
    <property type="term" value="F:oxidoreductase activity"/>
    <property type="evidence" value="ECO:0007669"/>
    <property type="project" value="UniProtKB-KW"/>
</dbReference>